<evidence type="ECO:0000259" key="4">
    <source>
        <dbReference type="Pfam" id="PF00155"/>
    </source>
</evidence>
<comment type="similarity">
    <text evidence="3">Belongs to the class-I pyridoxal-phosphate-dependent aminotransferase family.</text>
</comment>
<dbReference type="PROSITE" id="PS00105">
    <property type="entry name" value="AA_TRANSFER_CLASS_1"/>
    <property type="match status" value="1"/>
</dbReference>
<keyword evidence="3" id="KW-0032">Aminotransferase</keyword>
<evidence type="ECO:0000256" key="2">
    <source>
        <dbReference type="ARBA" id="ARBA00022898"/>
    </source>
</evidence>
<dbReference type="AlphaFoldDB" id="A0AAJ1MLG4"/>
<dbReference type="InterPro" id="IPR004838">
    <property type="entry name" value="NHTrfase_class1_PyrdxlP-BS"/>
</dbReference>
<reference evidence="5 6" key="1">
    <citation type="submission" date="2022-12" db="EMBL/GenBank/DDBJ databases">
        <title>Metagenome assembled genome from gulf of manar.</title>
        <authorList>
            <person name="Kohli P."/>
            <person name="Pk S."/>
            <person name="Venkata Ramana C."/>
            <person name="Sasikala C."/>
        </authorList>
    </citation>
    <scope>NUCLEOTIDE SEQUENCE [LARGE SCALE GENOMIC DNA]</scope>
    <source>
        <strain evidence="5">JB008</strain>
    </source>
</reference>
<comment type="cofactor">
    <cofactor evidence="1 3">
        <name>pyridoxal 5'-phosphate</name>
        <dbReference type="ChEBI" id="CHEBI:597326"/>
    </cofactor>
</comment>
<evidence type="ECO:0000313" key="6">
    <source>
        <dbReference type="Proteomes" id="UP001221217"/>
    </source>
</evidence>
<dbReference type="InterPro" id="IPR004839">
    <property type="entry name" value="Aminotransferase_I/II_large"/>
</dbReference>
<organism evidence="5 6">
    <name type="scientific">Candidatus Thalassospirochaeta sargassi</name>
    <dbReference type="NCBI Taxonomy" id="3119039"/>
    <lineage>
        <taxon>Bacteria</taxon>
        <taxon>Pseudomonadati</taxon>
        <taxon>Spirochaetota</taxon>
        <taxon>Spirochaetia</taxon>
        <taxon>Spirochaetales</taxon>
        <taxon>Spirochaetaceae</taxon>
        <taxon>Candidatus Thalassospirochaeta</taxon>
    </lineage>
</organism>
<dbReference type="PANTHER" id="PTHR42885">
    <property type="entry name" value="HISTIDINOL-PHOSPHATE AMINOTRANSFERASE-RELATED"/>
    <property type="match status" value="1"/>
</dbReference>
<keyword evidence="2" id="KW-0663">Pyridoxal phosphate</keyword>
<sequence>MTGGLFRRLDSLQAPVHGGTPLPENVVDFSISINPFPIPEAVRKAYISAWDEIGRYPDNDNSSLSEAVSEYFSIAPERLLMTSGATEAFSLLASAFLGTNTTAMVVSPCYSDYEWVSKLAGARICRCSLKPEQSFIPDKKELLGNISENRPDLIWLCSPNNPTGTVFDTELTLSIADTLRFYGGTLIIDEAYAAFSEALPLSETLPHLSNVVFVRSLTKDFGIPGLRLGCINAESDVIRKLSLLKPGWSVSRPAQEAGIVLFTEIEYFKESWRKVSLMKKDLVEAMLGLKLDIPASSGVDSGNFVFFKSPRMPDGKSFSEAMLDAGVRIRDCSSMGAPGFCRIGVRLPDENRHFLEVIERVLVGRRNNDC</sequence>
<dbReference type="Gene3D" id="3.40.640.10">
    <property type="entry name" value="Type I PLP-dependent aspartate aminotransferase-like (Major domain)"/>
    <property type="match status" value="1"/>
</dbReference>
<comment type="caution">
    <text evidence="5">The sequence shown here is derived from an EMBL/GenBank/DDBJ whole genome shotgun (WGS) entry which is preliminary data.</text>
</comment>
<dbReference type="InterPro" id="IPR015424">
    <property type="entry name" value="PyrdxlP-dep_Trfase"/>
</dbReference>
<dbReference type="InterPro" id="IPR015422">
    <property type="entry name" value="PyrdxlP-dep_Trfase_small"/>
</dbReference>
<dbReference type="Pfam" id="PF00155">
    <property type="entry name" value="Aminotran_1_2"/>
    <property type="match status" value="1"/>
</dbReference>
<dbReference type="SUPFAM" id="SSF53383">
    <property type="entry name" value="PLP-dependent transferases"/>
    <property type="match status" value="1"/>
</dbReference>
<dbReference type="GO" id="GO:0008483">
    <property type="term" value="F:transaminase activity"/>
    <property type="evidence" value="ECO:0007669"/>
    <property type="project" value="UniProtKB-KW"/>
</dbReference>
<dbReference type="GO" id="GO:0030170">
    <property type="term" value="F:pyridoxal phosphate binding"/>
    <property type="evidence" value="ECO:0007669"/>
    <property type="project" value="InterPro"/>
</dbReference>
<dbReference type="EC" id="2.6.1.-" evidence="3"/>
<dbReference type="Proteomes" id="UP001221217">
    <property type="component" value="Unassembled WGS sequence"/>
</dbReference>
<feature type="domain" description="Aminotransferase class I/classII large" evidence="4">
    <location>
        <begin position="25"/>
        <end position="357"/>
    </location>
</feature>
<dbReference type="CDD" id="cd00609">
    <property type="entry name" value="AAT_like"/>
    <property type="match status" value="1"/>
</dbReference>
<dbReference type="EMBL" id="JAQQAL010000034">
    <property type="protein sequence ID" value="MDC7227821.1"/>
    <property type="molecule type" value="Genomic_DNA"/>
</dbReference>
<evidence type="ECO:0000313" key="5">
    <source>
        <dbReference type="EMBL" id="MDC7227821.1"/>
    </source>
</evidence>
<keyword evidence="3" id="KW-0808">Transferase</keyword>
<dbReference type="InterPro" id="IPR015421">
    <property type="entry name" value="PyrdxlP-dep_Trfase_major"/>
</dbReference>
<protein>
    <recommendedName>
        <fullName evidence="3">Aminotransferase</fullName>
        <ecNumber evidence="3">2.6.1.-</ecNumber>
    </recommendedName>
</protein>
<dbReference type="PANTHER" id="PTHR42885:SF1">
    <property type="entry name" value="THREONINE-PHOSPHATE DECARBOXYLASE"/>
    <property type="match status" value="1"/>
</dbReference>
<evidence type="ECO:0000256" key="3">
    <source>
        <dbReference type="RuleBase" id="RU000481"/>
    </source>
</evidence>
<gene>
    <name evidence="5" type="ORF">PQJ61_13735</name>
</gene>
<accession>A0AAJ1MLG4</accession>
<dbReference type="Gene3D" id="3.90.1150.10">
    <property type="entry name" value="Aspartate Aminotransferase, domain 1"/>
    <property type="match status" value="1"/>
</dbReference>
<evidence type="ECO:0000256" key="1">
    <source>
        <dbReference type="ARBA" id="ARBA00001933"/>
    </source>
</evidence>
<name>A0AAJ1MLG4_9SPIO</name>
<proteinExistence type="inferred from homology"/>